<accession>A0A381PK81</accession>
<dbReference type="EMBL" id="UINC01001011">
    <property type="protein sequence ID" value="SUZ67401.1"/>
    <property type="molecule type" value="Genomic_DNA"/>
</dbReference>
<feature type="compositionally biased region" description="Basic and acidic residues" evidence="2">
    <location>
        <begin position="231"/>
        <end position="266"/>
    </location>
</feature>
<evidence type="ECO:0000313" key="3">
    <source>
        <dbReference type="EMBL" id="SUZ67401.1"/>
    </source>
</evidence>
<name>A0A381PK81_9ZZZZ</name>
<dbReference type="CDD" id="cd06558">
    <property type="entry name" value="crotonase-like"/>
    <property type="match status" value="1"/>
</dbReference>
<feature type="region of interest" description="Disordered" evidence="2">
    <location>
        <begin position="230"/>
        <end position="266"/>
    </location>
</feature>
<evidence type="ECO:0000256" key="1">
    <source>
        <dbReference type="ARBA" id="ARBA00005254"/>
    </source>
</evidence>
<dbReference type="Gene3D" id="3.90.226.10">
    <property type="entry name" value="2-enoyl-CoA Hydratase, Chain A, domain 1"/>
    <property type="match status" value="1"/>
</dbReference>
<comment type="similarity">
    <text evidence="1">Belongs to the enoyl-CoA hydratase/isomerase family.</text>
</comment>
<evidence type="ECO:0000256" key="2">
    <source>
        <dbReference type="SAM" id="MobiDB-lite"/>
    </source>
</evidence>
<gene>
    <name evidence="3" type="ORF">METZ01_LOCUS20255</name>
</gene>
<evidence type="ECO:0008006" key="4">
    <source>
        <dbReference type="Google" id="ProtNLM"/>
    </source>
</evidence>
<dbReference type="Pfam" id="PF00378">
    <property type="entry name" value="ECH_1"/>
    <property type="match status" value="1"/>
</dbReference>
<organism evidence="3">
    <name type="scientific">marine metagenome</name>
    <dbReference type="NCBI Taxonomy" id="408172"/>
    <lineage>
        <taxon>unclassified sequences</taxon>
        <taxon>metagenomes</taxon>
        <taxon>ecological metagenomes</taxon>
    </lineage>
</organism>
<sequence length="266" mass="28579">MNDFGVYGDLHVSIDGHVATAEIRRPPNNFFDLELIDGLVSAFTDLDAEDSCRSIMLCAEGKNFCAGAQFHNDGRRGGEITARNADGSARHLYDAAFDLFSCKKPVVAAIQGAAVGGGLGVACFADFRIAAPEARFTANFARLGFHHGFGLTATLPALVGQQKALELLYTGARIKGEEAVAIGLADRLVPLESLRAAAYELAGEIAASAPLAVESIRDTMRGHLPQAIKAATDREKVEQDRLRTTDDWKEGVAAMNERRTPDFSRK</sequence>
<dbReference type="PANTHER" id="PTHR43802:SF1">
    <property type="entry name" value="IP11341P-RELATED"/>
    <property type="match status" value="1"/>
</dbReference>
<dbReference type="InterPro" id="IPR001753">
    <property type="entry name" value="Enoyl-CoA_hydra/iso"/>
</dbReference>
<protein>
    <recommendedName>
        <fullName evidence="4">Enoyl-CoA hydratase</fullName>
    </recommendedName>
</protein>
<dbReference type="PANTHER" id="PTHR43802">
    <property type="entry name" value="ENOYL-COA HYDRATASE"/>
    <property type="match status" value="1"/>
</dbReference>
<proteinExistence type="inferred from homology"/>
<dbReference type="InterPro" id="IPR029045">
    <property type="entry name" value="ClpP/crotonase-like_dom_sf"/>
</dbReference>
<dbReference type="SUPFAM" id="SSF52096">
    <property type="entry name" value="ClpP/crotonase"/>
    <property type="match status" value="1"/>
</dbReference>
<dbReference type="AlphaFoldDB" id="A0A381PK81"/>
<reference evidence="3" key="1">
    <citation type="submission" date="2018-05" db="EMBL/GenBank/DDBJ databases">
        <authorList>
            <person name="Lanie J.A."/>
            <person name="Ng W.-L."/>
            <person name="Kazmierczak K.M."/>
            <person name="Andrzejewski T.M."/>
            <person name="Davidsen T.M."/>
            <person name="Wayne K.J."/>
            <person name="Tettelin H."/>
            <person name="Glass J.I."/>
            <person name="Rusch D."/>
            <person name="Podicherti R."/>
            <person name="Tsui H.-C.T."/>
            <person name="Winkler M.E."/>
        </authorList>
    </citation>
    <scope>NUCLEOTIDE SEQUENCE</scope>
</reference>